<dbReference type="Proteomes" id="UP000193978">
    <property type="component" value="Chromosome"/>
</dbReference>
<proteinExistence type="predicted"/>
<reference evidence="1 2" key="1">
    <citation type="submission" date="2017-02" db="EMBL/GenBank/DDBJ databases">
        <authorList>
            <person name="Peterson S.W."/>
        </authorList>
    </citation>
    <scope>NUCLEOTIDE SEQUENCE [LARGE SCALE GENOMIC DNA]</scope>
    <source>
        <strain evidence="1 2">S285</strain>
    </source>
</reference>
<dbReference type="KEGG" id="mbry:B1812_13230"/>
<dbReference type="RefSeq" id="WP_085772005.1">
    <property type="nucleotide sequence ID" value="NZ_AP027149.1"/>
</dbReference>
<accession>A0A1W6MWB8</accession>
<dbReference type="OrthoDB" id="8451529at2"/>
<name>A0A1W6MWB8_9HYPH</name>
<evidence type="ECO:0000313" key="1">
    <source>
        <dbReference type="EMBL" id="ARN81888.1"/>
    </source>
</evidence>
<organism evidence="1 2">
    <name type="scientific">Methylocystis bryophila</name>
    <dbReference type="NCBI Taxonomy" id="655015"/>
    <lineage>
        <taxon>Bacteria</taxon>
        <taxon>Pseudomonadati</taxon>
        <taxon>Pseudomonadota</taxon>
        <taxon>Alphaproteobacteria</taxon>
        <taxon>Hyphomicrobiales</taxon>
        <taxon>Methylocystaceae</taxon>
        <taxon>Methylocystis</taxon>
    </lineage>
</organism>
<keyword evidence="2" id="KW-1185">Reference proteome</keyword>
<evidence type="ECO:0000313" key="2">
    <source>
        <dbReference type="Proteomes" id="UP000193978"/>
    </source>
</evidence>
<gene>
    <name evidence="1" type="ORF">B1812_13230</name>
</gene>
<protein>
    <submittedName>
        <fullName evidence="1">Uncharacterized protein</fullName>
    </submittedName>
</protein>
<sequence>MGRPRVEIFAAIALATMLVQAPPARSLDSNGLIQNNISTASIAGNGQRYIVDMRMLATDVEQMFLKTGREREGVDLAQPGAIEREIGAFIASRVTMRDGQGADCARKIEKSGEDPANDEGVLVELSFACATAGASYDPTRLLAAQSPRAWQVVTIARGEAKRQIMVNGESPPVAMLEAP</sequence>
<dbReference type="EMBL" id="CP019948">
    <property type="protein sequence ID" value="ARN81888.1"/>
    <property type="molecule type" value="Genomic_DNA"/>
</dbReference>
<dbReference type="AlphaFoldDB" id="A0A1W6MWB8"/>